<name>E1JVZ9_SOLFR</name>
<dbReference type="GO" id="GO:0016757">
    <property type="term" value="F:glycosyltransferase activity"/>
    <property type="evidence" value="ECO:0007669"/>
    <property type="project" value="UniProtKB-KW"/>
</dbReference>
<evidence type="ECO:0000259" key="4">
    <source>
        <dbReference type="Pfam" id="PF00535"/>
    </source>
</evidence>
<dbReference type="SUPFAM" id="SSF53448">
    <property type="entry name" value="Nucleotide-diphospho-sugar transferases"/>
    <property type="match status" value="1"/>
</dbReference>
<keyword evidence="6" id="KW-1185">Reference proteome</keyword>
<dbReference type="STRING" id="596151.DesfrDRAFT_1798"/>
<evidence type="ECO:0000313" key="5">
    <source>
        <dbReference type="EMBL" id="EFL51359.1"/>
    </source>
</evidence>
<feature type="domain" description="Glycosyltransferase 2-like" evidence="4">
    <location>
        <begin position="229"/>
        <end position="409"/>
    </location>
</feature>
<dbReference type="OrthoDB" id="5443808at2"/>
<dbReference type="CDD" id="cd00761">
    <property type="entry name" value="Glyco_tranf_GTA_type"/>
    <property type="match status" value="1"/>
</dbReference>
<dbReference type="eggNOG" id="COG1216">
    <property type="taxonomic scope" value="Bacteria"/>
</dbReference>
<sequence>MGPYDFFLPPAFDALPEAVAEGLLFGCLARNQAASLGLAALRAGGDNAVVVRLGLELTQLAFDLDPLNADLARAILAMTAGREGFLSEADRSALGAAADASWAAMWRQALDDAGRTGDWAGFLARYDASWPTDGAALAARVLGLAAVASGDPDRLAAWRKGLASAATPGLHWLAVQADMRLGGREAGMRALRDHLGRWPWNVGALLALHDLARGLDTALVPLPGELAIFLYTFNKADDLGRTLDGVLASDLGRHRIFVLDNGSTDATPEVLAAFGDRIGPERFFTQRAPVNVGAPAGRNWLRHLPEAQGADFVAYLDDDLTLPPDWALRLGAAVAAYPEAGVYGCRISDAGSPAVLQAAELHLAPGAPGQPFAATDLHLQGPDLGQFTSCRPCLSVTGCCHLFSRQALDAGGDFDIRFSPSQFDDFDRDLRAALAGRFAVCQGHLAVGHARKSGTDTRKNRAAGANAHGNMLKLQGKYDAGEIKRLRREQRIRLLTDIRKKAIWLSRRETARDGETPKDGGL</sequence>
<dbReference type="RefSeq" id="WP_005993125.1">
    <property type="nucleotide sequence ID" value="NZ_AECZ01000010.1"/>
</dbReference>
<comment type="caution">
    <text evidence="5">The sequence shown here is derived from an EMBL/GenBank/DDBJ whole genome shotgun (WGS) entry which is preliminary data.</text>
</comment>
<dbReference type="Gene3D" id="3.90.550.10">
    <property type="entry name" value="Spore Coat Polysaccharide Biosynthesis Protein SpsA, Chain A"/>
    <property type="match status" value="1"/>
</dbReference>
<dbReference type="PANTHER" id="PTHR43179:SF12">
    <property type="entry name" value="GALACTOFURANOSYLTRANSFERASE GLFT2"/>
    <property type="match status" value="1"/>
</dbReference>
<evidence type="ECO:0000313" key="6">
    <source>
        <dbReference type="Proteomes" id="UP000006250"/>
    </source>
</evidence>
<evidence type="ECO:0000256" key="1">
    <source>
        <dbReference type="ARBA" id="ARBA00006739"/>
    </source>
</evidence>
<dbReference type="Proteomes" id="UP000006250">
    <property type="component" value="Unassembled WGS sequence"/>
</dbReference>
<dbReference type="Pfam" id="PF00535">
    <property type="entry name" value="Glycos_transf_2"/>
    <property type="match status" value="1"/>
</dbReference>
<dbReference type="AlphaFoldDB" id="E1JVZ9"/>
<evidence type="ECO:0000256" key="3">
    <source>
        <dbReference type="ARBA" id="ARBA00022679"/>
    </source>
</evidence>
<protein>
    <submittedName>
        <fullName evidence="5">Glycosyl transferase family 2</fullName>
    </submittedName>
</protein>
<dbReference type="PANTHER" id="PTHR43179">
    <property type="entry name" value="RHAMNOSYLTRANSFERASE WBBL"/>
    <property type="match status" value="1"/>
</dbReference>
<proteinExistence type="inferred from homology"/>
<gene>
    <name evidence="5" type="ORF">DesfrDRAFT_1798</name>
</gene>
<evidence type="ECO:0000256" key="2">
    <source>
        <dbReference type="ARBA" id="ARBA00022676"/>
    </source>
</evidence>
<keyword evidence="2" id="KW-0328">Glycosyltransferase</keyword>
<dbReference type="InterPro" id="IPR029044">
    <property type="entry name" value="Nucleotide-diphossugar_trans"/>
</dbReference>
<keyword evidence="3 5" id="KW-0808">Transferase</keyword>
<accession>E1JVZ9</accession>
<dbReference type="EMBL" id="AECZ01000010">
    <property type="protein sequence ID" value="EFL51359.1"/>
    <property type="molecule type" value="Genomic_DNA"/>
</dbReference>
<comment type="similarity">
    <text evidence="1">Belongs to the glycosyltransferase 2 family.</text>
</comment>
<organism evidence="5 6">
    <name type="scientific">Solidesulfovibrio fructosivorans JJ]</name>
    <dbReference type="NCBI Taxonomy" id="596151"/>
    <lineage>
        <taxon>Bacteria</taxon>
        <taxon>Pseudomonadati</taxon>
        <taxon>Thermodesulfobacteriota</taxon>
        <taxon>Desulfovibrionia</taxon>
        <taxon>Desulfovibrionales</taxon>
        <taxon>Desulfovibrionaceae</taxon>
        <taxon>Solidesulfovibrio</taxon>
    </lineage>
</organism>
<dbReference type="InterPro" id="IPR001173">
    <property type="entry name" value="Glyco_trans_2-like"/>
</dbReference>
<reference evidence="5 6" key="1">
    <citation type="submission" date="2010-08" db="EMBL/GenBank/DDBJ databases">
        <title>The draft genome of Desulfovibrio fructosovorans JJ.</title>
        <authorList>
            <consortium name="US DOE Joint Genome Institute (JGI-PGF)"/>
            <person name="Lucas S."/>
            <person name="Copeland A."/>
            <person name="Lapidus A."/>
            <person name="Cheng J.-F."/>
            <person name="Bruce D."/>
            <person name="Goodwin L."/>
            <person name="Pitluck S."/>
            <person name="Land M.L."/>
            <person name="Hauser L."/>
            <person name="Chang Y.-J."/>
            <person name="Jeffries C."/>
            <person name="Wall J.D."/>
            <person name="Stahl D.A."/>
            <person name="Arkin A.P."/>
            <person name="Dehal P."/>
            <person name="Stolyar S.M."/>
            <person name="Hazen T.C."/>
            <person name="Woyke T.J."/>
        </authorList>
    </citation>
    <scope>NUCLEOTIDE SEQUENCE [LARGE SCALE GENOMIC DNA]</scope>
    <source>
        <strain evidence="5 6">JJ</strain>
    </source>
</reference>